<dbReference type="Proteomes" id="UP000001880">
    <property type="component" value="Chromosome"/>
</dbReference>
<feature type="compositionally biased region" description="Low complexity" evidence="1">
    <location>
        <begin position="303"/>
        <end position="326"/>
    </location>
</feature>
<accession>D0LKF7</accession>
<gene>
    <name evidence="3" type="ordered locus">Hoch_2469</name>
</gene>
<feature type="domain" description="Formyl transferase N-terminal" evidence="2">
    <location>
        <begin position="85"/>
        <end position="209"/>
    </location>
</feature>
<dbReference type="Gene3D" id="3.40.50.170">
    <property type="entry name" value="Formyl transferase, N-terminal domain"/>
    <property type="match status" value="1"/>
</dbReference>
<dbReference type="CDD" id="cd08653">
    <property type="entry name" value="FMT_core_like_3"/>
    <property type="match status" value="1"/>
</dbReference>
<dbReference type="OrthoDB" id="5320219at2"/>
<dbReference type="STRING" id="502025.Hoch_2469"/>
<dbReference type="InterPro" id="IPR036477">
    <property type="entry name" value="Formyl_transf_N_sf"/>
</dbReference>
<reference evidence="3 4" key="1">
    <citation type="journal article" date="2010" name="Stand. Genomic Sci.">
        <title>Complete genome sequence of Haliangium ochraceum type strain (SMP-2).</title>
        <authorList>
            <consortium name="US DOE Joint Genome Institute (JGI-PGF)"/>
            <person name="Ivanova N."/>
            <person name="Daum C."/>
            <person name="Lang E."/>
            <person name="Abt B."/>
            <person name="Kopitz M."/>
            <person name="Saunders E."/>
            <person name="Lapidus A."/>
            <person name="Lucas S."/>
            <person name="Glavina Del Rio T."/>
            <person name="Nolan M."/>
            <person name="Tice H."/>
            <person name="Copeland A."/>
            <person name="Cheng J.F."/>
            <person name="Chen F."/>
            <person name="Bruce D."/>
            <person name="Goodwin L."/>
            <person name="Pitluck S."/>
            <person name="Mavromatis K."/>
            <person name="Pati A."/>
            <person name="Mikhailova N."/>
            <person name="Chen A."/>
            <person name="Palaniappan K."/>
            <person name="Land M."/>
            <person name="Hauser L."/>
            <person name="Chang Y.J."/>
            <person name="Jeffries C.D."/>
            <person name="Detter J.C."/>
            <person name="Brettin T."/>
            <person name="Rohde M."/>
            <person name="Goker M."/>
            <person name="Bristow J."/>
            <person name="Markowitz V."/>
            <person name="Eisen J.A."/>
            <person name="Hugenholtz P."/>
            <person name="Kyrpides N.C."/>
            <person name="Klenk H.P."/>
        </authorList>
    </citation>
    <scope>NUCLEOTIDE SEQUENCE [LARGE SCALE GENOMIC DNA]</scope>
    <source>
        <strain evidence="4">DSM 14365 / CIP 107738 / JCM 11303 / AJ 13395 / SMP-2</strain>
    </source>
</reference>
<dbReference type="GO" id="GO:0016740">
    <property type="term" value="F:transferase activity"/>
    <property type="evidence" value="ECO:0007669"/>
    <property type="project" value="UniProtKB-KW"/>
</dbReference>
<proteinExistence type="predicted"/>
<dbReference type="HOGENOM" id="CLU_073809_1_0_7"/>
<name>D0LKF7_HALO1</name>
<dbReference type="RefSeq" id="WP_012827613.1">
    <property type="nucleotide sequence ID" value="NC_013440.1"/>
</dbReference>
<dbReference type="InterPro" id="IPR002376">
    <property type="entry name" value="Formyl_transf_N"/>
</dbReference>
<keyword evidence="3" id="KW-0808">Transferase</keyword>
<evidence type="ECO:0000313" key="4">
    <source>
        <dbReference type="Proteomes" id="UP000001880"/>
    </source>
</evidence>
<sequence>MNVVMLSGFDPSGRFMAAKLREAGVIQHVIRIEWTGTPGRRAPQRTGWERLQRIPGAVLRRAQGRFLDRHFRALDRALSRELFDSQQPPEVAADETVRSDEINGAVFAERLRALAPDLVIVNGAPILKEHIFSIPRLGMANVHFGIAPAYRGVSTLFWPMYHGDFDNIGVTLHAVAKGIDAGAVYSHAYPSLSASDTEASIMANCTRLATALVTALVHRAVAHGRLGGRTQPGKGRLFLKRDRQGWQDIVFSLKRGLGLTKLPERPPRIARYFEEAGAGVGRASELSHASSAYDVMDPRVSESTPWRSISSTTPPSSSTDPAPLQS</sequence>
<dbReference type="eggNOG" id="COG0223">
    <property type="taxonomic scope" value="Bacteria"/>
</dbReference>
<evidence type="ECO:0000313" key="3">
    <source>
        <dbReference type="EMBL" id="ACY15005.1"/>
    </source>
</evidence>
<feature type="region of interest" description="Disordered" evidence="1">
    <location>
        <begin position="280"/>
        <end position="326"/>
    </location>
</feature>
<evidence type="ECO:0000256" key="1">
    <source>
        <dbReference type="SAM" id="MobiDB-lite"/>
    </source>
</evidence>
<dbReference type="EMBL" id="CP001804">
    <property type="protein sequence ID" value="ACY15005.1"/>
    <property type="molecule type" value="Genomic_DNA"/>
</dbReference>
<dbReference type="Pfam" id="PF00551">
    <property type="entry name" value="Formyl_trans_N"/>
    <property type="match status" value="1"/>
</dbReference>
<organism evidence="3 4">
    <name type="scientific">Haliangium ochraceum (strain DSM 14365 / JCM 11303 / SMP-2)</name>
    <dbReference type="NCBI Taxonomy" id="502025"/>
    <lineage>
        <taxon>Bacteria</taxon>
        <taxon>Pseudomonadati</taxon>
        <taxon>Myxococcota</taxon>
        <taxon>Polyangia</taxon>
        <taxon>Haliangiales</taxon>
        <taxon>Kofleriaceae</taxon>
        <taxon>Haliangium</taxon>
    </lineage>
</organism>
<dbReference type="SUPFAM" id="SSF53328">
    <property type="entry name" value="Formyltransferase"/>
    <property type="match status" value="1"/>
</dbReference>
<keyword evidence="4" id="KW-1185">Reference proteome</keyword>
<protein>
    <submittedName>
        <fullName evidence="3">Formyl transferase domain protein</fullName>
    </submittedName>
</protein>
<dbReference type="KEGG" id="hoh:Hoch_2469"/>
<evidence type="ECO:0000259" key="2">
    <source>
        <dbReference type="Pfam" id="PF00551"/>
    </source>
</evidence>
<dbReference type="AlphaFoldDB" id="D0LKF7"/>